<dbReference type="KEGG" id="bdr:105222365"/>
<proteinExistence type="predicted"/>
<dbReference type="EMBL" id="GAKP01007335">
    <property type="protein sequence ID" value="JAC51617.1"/>
    <property type="molecule type" value="Transcribed_RNA"/>
</dbReference>
<keyword evidence="4 6" id="KW-0862">Zinc</keyword>
<dbReference type="Gene3D" id="3.30.160.60">
    <property type="entry name" value="Classic Zinc Finger"/>
    <property type="match status" value="1"/>
</dbReference>
<dbReference type="GO" id="GO:0005689">
    <property type="term" value="C:U12-type spliceosomal complex"/>
    <property type="evidence" value="ECO:0007669"/>
    <property type="project" value="TreeGrafter"/>
</dbReference>
<keyword evidence="5" id="KW-0539">Nucleus</keyword>
<evidence type="ECO:0000256" key="5">
    <source>
        <dbReference type="ARBA" id="ARBA00023242"/>
    </source>
</evidence>
<name>A0A034WBF5_BACDO</name>
<keyword evidence="2 6" id="KW-0479">Metal-binding</keyword>
<dbReference type="SUPFAM" id="SSF57667">
    <property type="entry name" value="beta-beta-alpha zinc fingers"/>
    <property type="match status" value="1"/>
</dbReference>
<gene>
    <name evidence="9" type="primary">ZMAT5</name>
</gene>
<evidence type="ECO:0000256" key="2">
    <source>
        <dbReference type="ARBA" id="ARBA00022723"/>
    </source>
</evidence>
<dbReference type="GO" id="GO:0003676">
    <property type="term" value="F:nucleic acid binding"/>
    <property type="evidence" value="ECO:0007669"/>
    <property type="project" value="InterPro"/>
</dbReference>
<evidence type="ECO:0000256" key="3">
    <source>
        <dbReference type="ARBA" id="ARBA00022771"/>
    </source>
</evidence>
<feature type="zinc finger region" description="C3H1-type" evidence="6">
    <location>
        <begin position="52"/>
        <end position="80"/>
    </location>
</feature>
<evidence type="ECO:0000259" key="8">
    <source>
        <dbReference type="PROSITE" id="PS50171"/>
    </source>
</evidence>
<dbReference type="InterPro" id="IPR013085">
    <property type="entry name" value="U1-CZ_Znf_C2H2"/>
</dbReference>
<dbReference type="Pfam" id="PF06220">
    <property type="entry name" value="zf-U1"/>
    <property type="match status" value="1"/>
</dbReference>
<evidence type="ECO:0000313" key="9">
    <source>
        <dbReference type="EMBL" id="JAC51617.1"/>
    </source>
</evidence>
<protein>
    <submittedName>
        <fullName evidence="9">Zinc finger matrin-type protein 5</fullName>
    </submittedName>
</protein>
<evidence type="ECO:0000256" key="4">
    <source>
        <dbReference type="ARBA" id="ARBA00022833"/>
    </source>
</evidence>
<comment type="subcellular location">
    <subcellularLocation>
        <location evidence="1">Nucleus</location>
    </subcellularLocation>
</comment>
<evidence type="ECO:0000256" key="1">
    <source>
        <dbReference type="ARBA" id="ARBA00004123"/>
    </source>
</evidence>
<dbReference type="PANTHER" id="PTHR16465:SF0">
    <property type="entry name" value="ZINC FINGER MATRIN-TYPE PROTEIN 5"/>
    <property type="match status" value="1"/>
</dbReference>
<feature type="domain" description="C3H1-type" evidence="7">
    <location>
        <begin position="52"/>
        <end position="80"/>
    </location>
</feature>
<organism evidence="9">
    <name type="scientific">Bactrocera dorsalis</name>
    <name type="common">Oriental fruit fly</name>
    <name type="synonym">Dacus dorsalis</name>
    <dbReference type="NCBI Taxonomy" id="27457"/>
    <lineage>
        <taxon>Eukaryota</taxon>
        <taxon>Metazoa</taxon>
        <taxon>Ecdysozoa</taxon>
        <taxon>Arthropoda</taxon>
        <taxon>Hexapoda</taxon>
        <taxon>Insecta</taxon>
        <taxon>Pterygota</taxon>
        <taxon>Neoptera</taxon>
        <taxon>Endopterygota</taxon>
        <taxon>Diptera</taxon>
        <taxon>Brachycera</taxon>
        <taxon>Muscomorpha</taxon>
        <taxon>Tephritoidea</taxon>
        <taxon>Tephritidae</taxon>
        <taxon>Bactrocera</taxon>
        <taxon>Bactrocera</taxon>
    </lineage>
</organism>
<dbReference type="GeneID" id="105222365"/>
<dbReference type="OrthoDB" id="2417221at2759"/>
<dbReference type="EMBL" id="GAKP01007333">
    <property type="protein sequence ID" value="JAC51619.1"/>
    <property type="molecule type" value="Transcribed_RNA"/>
</dbReference>
<dbReference type="InterPro" id="IPR000571">
    <property type="entry name" value="Znf_CCCH"/>
</dbReference>
<dbReference type="RefSeq" id="XP_011197960.2">
    <property type="nucleotide sequence ID" value="XM_011199658.4"/>
</dbReference>
<dbReference type="EMBL" id="GAKP01007337">
    <property type="protein sequence ID" value="JAC51615.1"/>
    <property type="molecule type" value="Transcribed_RNA"/>
</dbReference>
<dbReference type="CTD" id="55954"/>
<dbReference type="AlphaFoldDB" id="A0A034WBF5"/>
<dbReference type="PANTHER" id="PTHR16465">
    <property type="entry name" value="NUCLEASE-RELATED"/>
    <property type="match status" value="1"/>
</dbReference>
<evidence type="ECO:0000259" key="7">
    <source>
        <dbReference type="PROSITE" id="PS50103"/>
    </source>
</evidence>
<keyword evidence="3 6" id="KW-0863">Zinc-finger</keyword>
<dbReference type="InterPro" id="IPR000690">
    <property type="entry name" value="Matrin/U1-C_Znf_C2H2"/>
</dbReference>
<dbReference type="PROSITE" id="PS50171">
    <property type="entry name" value="ZF_MATRIN"/>
    <property type="match status" value="1"/>
</dbReference>
<sequence length="153" mass="18348">MGGKSFYCDYCCCFLKNDVNVRKTHNSGLTHNMAKLRYMRRFEDPRKVLEQEDNKEPCTRYLNGKYCKFDLMCNSTHYNEEQLEQLRKIMKRSEKAQRSGVNGKLKNVQKIMLPWYRYKEGNNKTMNIRRLPESLKPINFDRINDDCLTLEWG</sequence>
<feature type="domain" description="Matrin-type" evidence="8">
    <location>
        <begin position="6"/>
        <end position="37"/>
    </location>
</feature>
<dbReference type="InterPro" id="IPR036236">
    <property type="entry name" value="Znf_C2H2_sf"/>
</dbReference>
<reference evidence="9" key="1">
    <citation type="journal article" date="2014" name="BMC Genomics">
        <title>Characterizing the developmental transcriptome of the oriental fruit fly, Bactrocera dorsalis (Diptera: Tephritidae) through comparative genomic analysis with Drosophila melanogaster utilizing modENCODE datasets.</title>
        <authorList>
            <person name="Geib S.M."/>
            <person name="Calla B."/>
            <person name="Hall B."/>
            <person name="Hou S."/>
            <person name="Manoukis N.C."/>
        </authorList>
    </citation>
    <scope>NUCLEOTIDE SEQUENCE</scope>
    <source>
        <strain evidence="9">Punador</strain>
    </source>
</reference>
<dbReference type="GO" id="GO:0008270">
    <property type="term" value="F:zinc ion binding"/>
    <property type="evidence" value="ECO:0007669"/>
    <property type="project" value="UniProtKB-KW"/>
</dbReference>
<evidence type="ECO:0000256" key="6">
    <source>
        <dbReference type="PROSITE-ProRule" id="PRU00723"/>
    </source>
</evidence>
<accession>A0A034WBF5</accession>
<dbReference type="PROSITE" id="PS50103">
    <property type="entry name" value="ZF_C3H1"/>
    <property type="match status" value="1"/>
</dbReference>